<feature type="transmembrane region" description="Helical" evidence="7">
    <location>
        <begin position="196"/>
        <end position="216"/>
    </location>
</feature>
<organism evidence="9 10">
    <name type="scientific">Candidatus Limivivens intestinipullorum</name>
    <dbReference type="NCBI Taxonomy" id="2840858"/>
    <lineage>
        <taxon>Bacteria</taxon>
        <taxon>Bacillati</taxon>
        <taxon>Bacillota</taxon>
        <taxon>Clostridia</taxon>
        <taxon>Lachnospirales</taxon>
        <taxon>Lachnospiraceae</taxon>
        <taxon>Lachnospiraceae incertae sedis</taxon>
        <taxon>Candidatus Limivivens</taxon>
    </lineage>
</organism>
<name>A0A9D1JLE9_9FIRM</name>
<dbReference type="EMBL" id="DVIQ01000098">
    <property type="protein sequence ID" value="HIS32703.1"/>
    <property type="molecule type" value="Genomic_DNA"/>
</dbReference>
<dbReference type="AlphaFoldDB" id="A0A9D1JLE9"/>
<keyword evidence="4 7" id="KW-1133">Transmembrane helix</keyword>
<feature type="signal peptide" evidence="8">
    <location>
        <begin position="1"/>
        <end position="29"/>
    </location>
</feature>
<evidence type="ECO:0000313" key="10">
    <source>
        <dbReference type="Proteomes" id="UP000823935"/>
    </source>
</evidence>
<evidence type="ECO:0000256" key="8">
    <source>
        <dbReference type="SAM" id="SignalP"/>
    </source>
</evidence>
<evidence type="ECO:0000256" key="6">
    <source>
        <dbReference type="SAM" id="MobiDB-lite"/>
    </source>
</evidence>
<feature type="compositionally biased region" description="Low complexity" evidence="6">
    <location>
        <begin position="33"/>
        <end position="50"/>
    </location>
</feature>
<protein>
    <submittedName>
        <fullName evidence="9">OadG family protein</fullName>
    </submittedName>
</protein>
<dbReference type="GO" id="GO:0005886">
    <property type="term" value="C:plasma membrane"/>
    <property type="evidence" value="ECO:0007669"/>
    <property type="project" value="UniProtKB-SubCell"/>
</dbReference>
<evidence type="ECO:0000256" key="2">
    <source>
        <dbReference type="ARBA" id="ARBA00022475"/>
    </source>
</evidence>
<dbReference type="GO" id="GO:0015081">
    <property type="term" value="F:sodium ion transmembrane transporter activity"/>
    <property type="evidence" value="ECO:0007669"/>
    <property type="project" value="InterPro"/>
</dbReference>
<feature type="region of interest" description="Disordered" evidence="6">
    <location>
        <begin position="33"/>
        <end position="78"/>
    </location>
</feature>
<feature type="chain" id="PRO_5039191697" evidence="8">
    <location>
        <begin position="30"/>
        <end position="292"/>
    </location>
</feature>
<evidence type="ECO:0000256" key="7">
    <source>
        <dbReference type="SAM" id="Phobius"/>
    </source>
</evidence>
<evidence type="ECO:0000256" key="1">
    <source>
        <dbReference type="ARBA" id="ARBA00004236"/>
    </source>
</evidence>
<keyword evidence="2" id="KW-1003">Cell membrane</keyword>
<dbReference type="GO" id="GO:0036376">
    <property type="term" value="P:sodium ion export across plasma membrane"/>
    <property type="evidence" value="ECO:0007669"/>
    <property type="project" value="InterPro"/>
</dbReference>
<comment type="caution">
    <text evidence="9">The sequence shown here is derived from an EMBL/GenBank/DDBJ whole genome shotgun (WGS) entry which is preliminary data.</text>
</comment>
<dbReference type="InterPro" id="IPR005899">
    <property type="entry name" value="Na_pump_deCOase"/>
</dbReference>
<comment type="subcellular location">
    <subcellularLocation>
        <location evidence="1">Cell membrane</location>
    </subcellularLocation>
</comment>
<sequence>MKSGKLKKYLAVLALSGALAAGSVMPALAAETETASAAETTEADAGTEASETADTEADAAATENVSEEIEEEETTAAATTQEDAFKQSASMLIQQITSLSDEQITAYIAQGDEFLSAALTSWQSAKESTGAFVSVGEQTVEMDDEGITVVSEVTCEDASMTVTLYGDLQTNAYTSMSFDVNYSLAQQMGQAAMNTVIGLVVVFAVLFFLSYVIGLLKHVNGLEKKEEAEETETPEIVPAPVQELPVQEELVGDQELVAVIAAAIAAYEGSASTEGFVVRSIRKSKNNRWRRA</sequence>
<keyword evidence="8" id="KW-0732">Signal</keyword>
<dbReference type="Proteomes" id="UP000823935">
    <property type="component" value="Unassembled WGS sequence"/>
</dbReference>
<keyword evidence="5 7" id="KW-0472">Membrane</keyword>
<evidence type="ECO:0000256" key="5">
    <source>
        <dbReference type="ARBA" id="ARBA00023136"/>
    </source>
</evidence>
<gene>
    <name evidence="9" type="ORF">IAB44_14345</name>
</gene>
<dbReference type="NCBIfam" id="TIGR01195">
    <property type="entry name" value="oadG_fam"/>
    <property type="match status" value="1"/>
</dbReference>
<reference evidence="9" key="1">
    <citation type="submission" date="2020-10" db="EMBL/GenBank/DDBJ databases">
        <authorList>
            <person name="Gilroy R."/>
        </authorList>
    </citation>
    <scope>NUCLEOTIDE SEQUENCE</scope>
    <source>
        <strain evidence="9">CHK190-19873</strain>
    </source>
</reference>
<evidence type="ECO:0000256" key="3">
    <source>
        <dbReference type="ARBA" id="ARBA00022692"/>
    </source>
</evidence>
<evidence type="ECO:0000313" key="9">
    <source>
        <dbReference type="EMBL" id="HIS32703.1"/>
    </source>
</evidence>
<dbReference type="Pfam" id="PF04277">
    <property type="entry name" value="OAD_gamma"/>
    <property type="match status" value="1"/>
</dbReference>
<reference evidence="9" key="2">
    <citation type="journal article" date="2021" name="PeerJ">
        <title>Extensive microbial diversity within the chicken gut microbiome revealed by metagenomics and culture.</title>
        <authorList>
            <person name="Gilroy R."/>
            <person name="Ravi A."/>
            <person name="Getino M."/>
            <person name="Pursley I."/>
            <person name="Horton D.L."/>
            <person name="Alikhan N.F."/>
            <person name="Baker D."/>
            <person name="Gharbi K."/>
            <person name="Hall N."/>
            <person name="Watson M."/>
            <person name="Adriaenssens E.M."/>
            <person name="Foster-Nyarko E."/>
            <person name="Jarju S."/>
            <person name="Secka A."/>
            <person name="Antonio M."/>
            <person name="Oren A."/>
            <person name="Chaudhuri R.R."/>
            <person name="La Ragione R."/>
            <person name="Hildebrand F."/>
            <person name="Pallen M.J."/>
        </authorList>
    </citation>
    <scope>NUCLEOTIDE SEQUENCE</scope>
    <source>
        <strain evidence="9">CHK190-19873</strain>
    </source>
</reference>
<accession>A0A9D1JLE9</accession>
<proteinExistence type="predicted"/>
<keyword evidence="3 7" id="KW-0812">Transmembrane</keyword>
<feature type="compositionally biased region" description="Acidic residues" evidence="6">
    <location>
        <begin position="65"/>
        <end position="74"/>
    </location>
</feature>
<evidence type="ECO:0000256" key="4">
    <source>
        <dbReference type="ARBA" id="ARBA00022989"/>
    </source>
</evidence>